<protein>
    <recommendedName>
        <fullName evidence="4">PpiC domain-containing protein</fullName>
    </recommendedName>
</protein>
<name>A0A3D1JK47_9CHLR</name>
<keyword evidence="3" id="KW-1133">Transmembrane helix</keyword>
<dbReference type="STRING" id="229919.GCA_001050195_01867"/>
<dbReference type="SUPFAM" id="SSF109998">
    <property type="entry name" value="Triger factor/SurA peptide-binding domain-like"/>
    <property type="match status" value="1"/>
</dbReference>
<feature type="domain" description="PpiC" evidence="4">
    <location>
        <begin position="303"/>
        <end position="393"/>
    </location>
</feature>
<feature type="compositionally biased region" description="Low complexity" evidence="2">
    <location>
        <begin position="210"/>
        <end position="231"/>
    </location>
</feature>
<dbReference type="PANTHER" id="PTHR47245:SF2">
    <property type="entry name" value="PEPTIDYL-PROLYL CIS-TRANS ISOMERASE HP_0175-RELATED"/>
    <property type="match status" value="1"/>
</dbReference>
<dbReference type="OrthoDB" id="14196at2"/>
<keyword evidence="3" id="KW-0812">Transmembrane</keyword>
<dbReference type="InterPro" id="IPR027304">
    <property type="entry name" value="Trigger_fact/SurA_dom_sf"/>
</dbReference>
<dbReference type="InterPro" id="IPR046357">
    <property type="entry name" value="PPIase_dom_sf"/>
</dbReference>
<accession>A0A3D1JK47</accession>
<gene>
    <name evidence="5" type="ORF">DEQ80_09690</name>
</gene>
<evidence type="ECO:0000256" key="3">
    <source>
        <dbReference type="SAM" id="Phobius"/>
    </source>
</evidence>
<dbReference type="Pfam" id="PF13616">
    <property type="entry name" value="Rotamase_3"/>
    <property type="match status" value="1"/>
</dbReference>
<dbReference type="GO" id="GO:0003755">
    <property type="term" value="F:peptidyl-prolyl cis-trans isomerase activity"/>
    <property type="evidence" value="ECO:0007669"/>
    <property type="project" value="UniProtKB-KW"/>
</dbReference>
<dbReference type="SUPFAM" id="SSF54534">
    <property type="entry name" value="FKBP-like"/>
    <property type="match status" value="1"/>
</dbReference>
<dbReference type="InterPro" id="IPR023058">
    <property type="entry name" value="PPIase_PpiC_CS"/>
</dbReference>
<evidence type="ECO:0000256" key="2">
    <source>
        <dbReference type="SAM" id="MobiDB-lite"/>
    </source>
</evidence>
<dbReference type="PROSITE" id="PS01096">
    <property type="entry name" value="PPIC_PPIASE_1"/>
    <property type="match status" value="1"/>
</dbReference>
<dbReference type="Gene3D" id="3.10.50.40">
    <property type="match status" value="1"/>
</dbReference>
<evidence type="ECO:0000259" key="4">
    <source>
        <dbReference type="PROSITE" id="PS50198"/>
    </source>
</evidence>
<keyword evidence="1" id="KW-0413">Isomerase</keyword>
<dbReference type="Pfam" id="PF13624">
    <property type="entry name" value="SurA_N_3"/>
    <property type="match status" value="1"/>
</dbReference>
<organism evidence="5 6">
    <name type="scientific">Anaerolinea thermolimosa</name>
    <dbReference type="NCBI Taxonomy" id="229919"/>
    <lineage>
        <taxon>Bacteria</taxon>
        <taxon>Bacillati</taxon>
        <taxon>Chloroflexota</taxon>
        <taxon>Anaerolineae</taxon>
        <taxon>Anaerolineales</taxon>
        <taxon>Anaerolineaceae</taxon>
        <taxon>Anaerolinea</taxon>
    </lineage>
</organism>
<proteinExistence type="predicted"/>
<evidence type="ECO:0000256" key="1">
    <source>
        <dbReference type="PROSITE-ProRule" id="PRU00278"/>
    </source>
</evidence>
<feature type="transmembrane region" description="Helical" evidence="3">
    <location>
        <begin position="44"/>
        <end position="65"/>
    </location>
</feature>
<sequence length="447" mass="49651">MGTRRPLPLSFFSERSSMAKNPSPSVTTKKHLARIEKERQQTRYLVAGVTAIFVLVFALIAYGILDQKVFQYQRVVAQVGNEKITVREFQTETRFARFLLVRQYEQITSNPFLAQFYGQQIQQIETQLADPTNIGKRVLDQMIEDLLVAQEAKARGITVSDEEVEKGLQEAFGFYANGTPTPAPTSTPFVTATLNPTQEAWLPPTPTDTPTPTAEPATSTPTLTPTAVTPTPGGPTPTPEASPTPLPTPTEFTLEGYKTELGTFLSTIKALGYDEAHLRKYIYYSLLRKKVYDAITADVPTEGEKIWARHILVDTEEEAKQVIDRLNKGEDFAKLASEVSKDTGSKDRGGDLGWFTKGVMVSEFENAAFALNIGQISQPVKSQFGYHIIQLLGKQVLPLTDNELNNAKQSRWNEWLTQAKASDQVKTFDIWQTVVPTDPAVTPYAGQ</sequence>
<evidence type="ECO:0000313" key="6">
    <source>
        <dbReference type="Proteomes" id="UP000264141"/>
    </source>
</evidence>
<feature type="region of interest" description="Disordered" evidence="2">
    <location>
        <begin position="201"/>
        <end position="248"/>
    </location>
</feature>
<feature type="compositionally biased region" description="Pro residues" evidence="2">
    <location>
        <begin position="232"/>
        <end position="248"/>
    </location>
</feature>
<reference evidence="5 6" key="1">
    <citation type="journal article" date="2018" name="Nat. Biotechnol.">
        <title>A standardized bacterial taxonomy based on genome phylogeny substantially revises the tree of life.</title>
        <authorList>
            <person name="Parks D.H."/>
            <person name="Chuvochina M."/>
            <person name="Waite D.W."/>
            <person name="Rinke C."/>
            <person name="Skarshewski A."/>
            <person name="Chaumeil P.A."/>
            <person name="Hugenholtz P."/>
        </authorList>
    </citation>
    <scope>NUCLEOTIDE SEQUENCE [LARGE SCALE GENOMIC DNA]</scope>
    <source>
        <strain evidence="5">UBA8781</strain>
    </source>
</reference>
<dbReference type="PANTHER" id="PTHR47245">
    <property type="entry name" value="PEPTIDYLPROLYL ISOMERASE"/>
    <property type="match status" value="1"/>
</dbReference>
<dbReference type="EMBL" id="DPBP01000037">
    <property type="protein sequence ID" value="HCE18118.1"/>
    <property type="molecule type" value="Genomic_DNA"/>
</dbReference>
<keyword evidence="1" id="KW-0697">Rotamase</keyword>
<dbReference type="PROSITE" id="PS50198">
    <property type="entry name" value="PPIC_PPIASE_2"/>
    <property type="match status" value="1"/>
</dbReference>
<dbReference type="Gene3D" id="1.10.4030.10">
    <property type="entry name" value="Porin chaperone SurA, peptide-binding domain"/>
    <property type="match status" value="1"/>
</dbReference>
<dbReference type="Proteomes" id="UP000264141">
    <property type="component" value="Unassembled WGS sequence"/>
</dbReference>
<dbReference type="InterPro" id="IPR000297">
    <property type="entry name" value="PPIase_PpiC"/>
</dbReference>
<comment type="caution">
    <text evidence="5">The sequence shown here is derived from an EMBL/GenBank/DDBJ whole genome shotgun (WGS) entry which is preliminary data.</text>
</comment>
<keyword evidence="3" id="KW-0472">Membrane</keyword>
<evidence type="ECO:0000313" key="5">
    <source>
        <dbReference type="EMBL" id="HCE18118.1"/>
    </source>
</evidence>
<dbReference type="AlphaFoldDB" id="A0A3D1JK47"/>
<dbReference type="InterPro" id="IPR050245">
    <property type="entry name" value="PrsA_foldase"/>
</dbReference>